<comment type="caution">
    <text evidence="1">The sequence shown here is derived from an EMBL/GenBank/DDBJ whole genome shotgun (WGS) entry which is preliminary data.</text>
</comment>
<gene>
    <name evidence="1" type="ORF">GCM10014715_09800</name>
</gene>
<evidence type="ECO:0000313" key="1">
    <source>
        <dbReference type="EMBL" id="GHE58695.1"/>
    </source>
</evidence>
<dbReference type="AlphaFoldDB" id="A0A918ZL80"/>
<reference evidence="1" key="2">
    <citation type="submission" date="2020-09" db="EMBL/GenBank/DDBJ databases">
        <authorList>
            <person name="Sun Q."/>
            <person name="Ohkuma M."/>
        </authorList>
    </citation>
    <scope>NUCLEOTIDE SEQUENCE</scope>
    <source>
        <strain evidence="1">JCM 3302</strain>
    </source>
</reference>
<keyword evidence="2" id="KW-1185">Reference proteome</keyword>
<reference evidence="1" key="1">
    <citation type="journal article" date="2014" name="Int. J. Syst. Evol. Microbiol.">
        <title>Complete genome sequence of Corynebacterium casei LMG S-19264T (=DSM 44701T), isolated from a smear-ripened cheese.</title>
        <authorList>
            <consortium name="US DOE Joint Genome Institute (JGI-PGF)"/>
            <person name="Walter F."/>
            <person name="Albersmeier A."/>
            <person name="Kalinowski J."/>
            <person name="Ruckert C."/>
        </authorList>
    </citation>
    <scope>NUCLEOTIDE SEQUENCE</scope>
    <source>
        <strain evidence="1">JCM 3302</strain>
    </source>
</reference>
<evidence type="ECO:0000313" key="2">
    <source>
        <dbReference type="Proteomes" id="UP000641386"/>
    </source>
</evidence>
<accession>A0A918ZL80</accession>
<sequence length="77" mass="8557">MLSTATEDLQTYCRWRDDSLVQWLSHCLSEAASRTFGQRPCGTGELLVIGRIGVLAGSAFGPPHCEVPRTRLLFDFD</sequence>
<name>A0A918ZL80_9ACTN</name>
<dbReference type="EMBL" id="BNBC01000003">
    <property type="protein sequence ID" value="GHE58695.1"/>
    <property type="molecule type" value="Genomic_DNA"/>
</dbReference>
<protein>
    <submittedName>
        <fullName evidence="1">Uncharacterized protein</fullName>
    </submittedName>
</protein>
<dbReference type="Proteomes" id="UP000641386">
    <property type="component" value="Unassembled WGS sequence"/>
</dbReference>
<proteinExistence type="predicted"/>
<organism evidence="1 2">
    <name type="scientific">Streptomyces spiralis</name>
    <dbReference type="NCBI Taxonomy" id="66376"/>
    <lineage>
        <taxon>Bacteria</taxon>
        <taxon>Bacillati</taxon>
        <taxon>Actinomycetota</taxon>
        <taxon>Actinomycetes</taxon>
        <taxon>Kitasatosporales</taxon>
        <taxon>Streptomycetaceae</taxon>
        <taxon>Streptomyces</taxon>
    </lineage>
</organism>